<dbReference type="AlphaFoldDB" id="L0B2V5"/>
<gene>
    <name evidence="2" type="ORF">BEWA_008390</name>
</gene>
<dbReference type="EMBL" id="CP001670">
    <property type="protein sequence ID" value="AFZ81429.1"/>
    <property type="molecule type" value="Genomic_DNA"/>
</dbReference>
<evidence type="ECO:0000313" key="2">
    <source>
        <dbReference type="EMBL" id="AFZ81429.1"/>
    </source>
</evidence>
<dbReference type="KEGG" id="beq:BEWA_008390"/>
<dbReference type="GeneID" id="15805744"/>
<dbReference type="Proteomes" id="UP000031512">
    <property type="component" value="Chromosome 3"/>
</dbReference>
<feature type="compositionally biased region" description="Basic and acidic residues" evidence="1">
    <location>
        <begin position="91"/>
        <end position="130"/>
    </location>
</feature>
<feature type="region of interest" description="Disordered" evidence="1">
    <location>
        <begin position="49"/>
        <end position="130"/>
    </location>
</feature>
<dbReference type="VEuPathDB" id="PiroplasmaDB:BEWA_008390"/>
<dbReference type="RefSeq" id="XP_004831095.1">
    <property type="nucleotide sequence ID" value="XM_004831038.1"/>
</dbReference>
<accession>L0B2V5</accession>
<feature type="compositionally biased region" description="Basic and acidic residues" evidence="1">
    <location>
        <begin position="49"/>
        <end position="81"/>
    </location>
</feature>
<reference evidence="2 3" key="1">
    <citation type="journal article" date="2012" name="BMC Genomics">
        <title>Comparative genomic analysis and phylogenetic position of Theileria equi.</title>
        <authorList>
            <person name="Kappmeyer L.S."/>
            <person name="Thiagarajan M."/>
            <person name="Herndon D.R."/>
            <person name="Ramsay J.D."/>
            <person name="Caler E."/>
            <person name="Djikeng A."/>
            <person name="Gillespie J.J."/>
            <person name="Lau A.O."/>
            <person name="Roalson E.H."/>
            <person name="Silva J.C."/>
            <person name="Silva M.G."/>
            <person name="Suarez C.E."/>
            <person name="Ueti M.W."/>
            <person name="Nene V.M."/>
            <person name="Mealey R.H."/>
            <person name="Knowles D.P."/>
            <person name="Brayton K.A."/>
        </authorList>
    </citation>
    <scope>NUCLEOTIDE SEQUENCE [LARGE SCALE GENOMIC DNA]</scope>
    <source>
        <strain evidence="2 3">WA</strain>
    </source>
</reference>
<sequence length="145" mass="17413">MDRVWNIRQRHILQMPRFVPVTDPEVPRSEQDIHYDSLIKHRKWDNPHSLVKDKVKKTDYKHSPKKSESHYRNLAHRDKFDYVAPKRKRYETHNKDVKKEDSKFKDESRKDSESKSAKFDKISAKKSADAERKLMESMGFPSRFA</sequence>
<evidence type="ECO:0000256" key="1">
    <source>
        <dbReference type="SAM" id="MobiDB-lite"/>
    </source>
</evidence>
<protein>
    <submittedName>
        <fullName evidence="2">Uncharacterized protein</fullName>
    </submittedName>
</protein>
<dbReference type="eggNOG" id="ENOG502QXSI">
    <property type="taxonomic scope" value="Eukaryota"/>
</dbReference>
<name>L0B2V5_THEEQ</name>
<organism evidence="2 3">
    <name type="scientific">Theileria equi strain WA</name>
    <dbReference type="NCBI Taxonomy" id="1537102"/>
    <lineage>
        <taxon>Eukaryota</taxon>
        <taxon>Sar</taxon>
        <taxon>Alveolata</taxon>
        <taxon>Apicomplexa</taxon>
        <taxon>Aconoidasida</taxon>
        <taxon>Piroplasmida</taxon>
        <taxon>Theileriidae</taxon>
        <taxon>Theileria</taxon>
    </lineage>
</organism>
<keyword evidence="3" id="KW-1185">Reference proteome</keyword>
<proteinExistence type="predicted"/>
<dbReference type="OrthoDB" id="361698at2759"/>
<evidence type="ECO:0000313" key="3">
    <source>
        <dbReference type="Proteomes" id="UP000031512"/>
    </source>
</evidence>